<accession>A0A1Y0B4H9</accession>
<geneLocation type="mitochondrion" evidence="1"/>
<evidence type="ECO:0000313" key="1">
    <source>
        <dbReference type="EMBL" id="ART32322.1"/>
    </source>
</evidence>
<gene>
    <name evidence="1" type="ORF">AEK19_MT2175</name>
</gene>
<protein>
    <submittedName>
        <fullName evidence="1">Uncharacterized protein</fullName>
    </submittedName>
</protein>
<name>A0A1Y0B4H9_9LAMI</name>
<organism evidence="1">
    <name type="scientific">Utricularia reniformis</name>
    <dbReference type="NCBI Taxonomy" id="192314"/>
    <lineage>
        <taxon>Eukaryota</taxon>
        <taxon>Viridiplantae</taxon>
        <taxon>Streptophyta</taxon>
        <taxon>Embryophyta</taxon>
        <taxon>Tracheophyta</taxon>
        <taxon>Spermatophyta</taxon>
        <taxon>Magnoliopsida</taxon>
        <taxon>eudicotyledons</taxon>
        <taxon>Gunneridae</taxon>
        <taxon>Pentapetalae</taxon>
        <taxon>asterids</taxon>
        <taxon>lamiids</taxon>
        <taxon>Lamiales</taxon>
        <taxon>Lentibulariaceae</taxon>
        <taxon>Utricularia</taxon>
    </lineage>
</organism>
<reference evidence="1" key="1">
    <citation type="submission" date="2017-03" db="EMBL/GenBank/DDBJ databases">
        <title>The mitochondrial genome of the carnivorous plant Utricularia reniformis (Lentibulariaceae): structure, comparative analysis and evolutionary landmarks.</title>
        <authorList>
            <person name="Silva S.R."/>
            <person name="Alvarenga D.O."/>
            <person name="Michael T.P."/>
            <person name="Miranda V.F.O."/>
            <person name="Varani A.M."/>
        </authorList>
    </citation>
    <scope>NUCLEOTIDE SEQUENCE</scope>
</reference>
<keyword evidence="1" id="KW-0496">Mitochondrion</keyword>
<proteinExistence type="predicted"/>
<dbReference type="AlphaFoldDB" id="A0A1Y0B4H9"/>
<dbReference type="EMBL" id="KY774314">
    <property type="protein sequence ID" value="ART32322.1"/>
    <property type="molecule type" value="Genomic_DNA"/>
</dbReference>
<sequence>MVYDCSPYLKTPPVVSFERPGLFYLSLTRLVHTKITVVNLLPSSHSF</sequence>